<dbReference type="EMBL" id="SSND01000001">
    <property type="protein sequence ID" value="THD85150.1"/>
    <property type="molecule type" value="Genomic_DNA"/>
</dbReference>
<protein>
    <submittedName>
        <fullName evidence="2">DUF2798 domain-containing protein</fullName>
    </submittedName>
</protein>
<dbReference type="RefSeq" id="WP_136393526.1">
    <property type="nucleotide sequence ID" value="NZ_SSND01000001.1"/>
</dbReference>
<dbReference type="Pfam" id="PF11391">
    <property type="entry name" value="DUF2798"/>
    <property type="match status" value="1"/>
</dbReference>
<keyword evidence="1" id="KW-0812">Transmembrane</keyword>
<keyword evidence="1" id="KW-1133">Transmembrane helix</keyword>
<organism evidence="2 3">
    <name type="scientific">Aliigemmobacter aestuarii</name>
    <dbReference type="NCBI Taxonomy" id="1445661"/>
    <lineage>
        <taxon>Bacteria</taxon>
        <taxon>Pseudomonadati</taxon>
        <taxon>Pseudomonadota</taxon>
        <taxon>Alphaproteobacteria</taxon>
        <taxon>Rhodobacterales</taxon>
        <taxon>Paracoccaceae</taxon>
        <taxon>Aliigemmobacter</taxon>
    </lineage>
</organism>
<dbReference type="AlphaFoldDB" id="A0A4S3MRH9"/>
<dbReference type="InterPro" id="IPR021529">
    <property type="entry name" value="DUF2798"/>
</dbReference>
<reference evidence="2 3" key="1">
    <citation type="submission" date="2019-04" db="EMBL/GenBank/DDBJ databases">
        <title>Draft genome sequence of Gemmobacter aestuarii sp. nov.</title>
        <authorList>
            <person name="Hameed A."/>
            <person name="Lin S.-Y."/>
            <person name="Shahina M."/>
            <person name="Lai W.-A."/>
            <person name="Young C.-C."/>
        </authorList>
    </citation>
    <scope>NUCLEOTIDE SEQUENCE [LARGE SCALE GENOMIC DNA]</scope>
    <source>
        <strain evidence="2 3">CC-PW-75</strain>
    </source>
</reference>
<keyword evidence="3" id="KW-1185">Reference proteome</keyword>
<evidence type="ECO:0000256" key="1">
    <source>
        <dbReference type="SAM" id="Phobius"/>
    </source>
</evidence>
<gene>
    <name evidence="2" type="ORF">E7811_05410</name>
</gene>
<name>A0A4S3MRH9_9RHOB</name>
<comment type="caution">
    <text evidence="2">The sequence shown here is derived from an EMBL/GenBank/DDBJ whole genome shotgun (WGS) entry which is preliminary data.</text>
</comment>
<evidence type="ECO:0000313" key="2">
    <source>
        <dbReference type="EMBL" id="THD85150.1"/>
    </source>
</evidence>
<evidence type="ECO:0000313" key="3">
    <source>
        <dbReference type="Proteomes" id="UP000309450"/>
    </source>
</evidence>
<sequence length="73" mass="7751">MIPARFAPVLFGLILSGLMSAIVSGISTVRAIGPGGDFLGVWALSWVYAWAVAFPVVLVVAPVTRRIVARLTR</sequence>
<feature type="transmembrane region" description="Helical" evidence="1">
    <location>
        <begin position="41"/>
        <end position="63"/>
    </location>
</feature>
<dbReference type="OrthoDB" id="7159403at2"/>
<accession>A0A4S3MRH9</accession>
<keyword evidence="1" id="KW-0472">Membrane</keyword>
<proteinExistence type="predicted"/>
<dbReference type="Proteomes" id="UP000309450">
    <property type="component" value="Unassembled WGS sequence"/>
</dbReference>